<dbReference type="AlphaFoldDB" id="A0ABD1XTG5"/>
<evidence type="ECO:0000313" key="3">
    <source>
        <dbReference type="Proteomes" id="UP001605036"/>
    </source>
</evidence>
<sequence length="186" mass="20271">MVVGRSLARCYAVGCLRSLGCRSLRVITGWLGPSPKSTPNAQTATGQPLNTPGPGRSSLQQFSTWNVSVWLPFYGVVPAYKIRHESGFVAGVGGGRKALPMAIRMTRPCRQDSYGGRELVRFWSFGIQPRRDPPLDLISLARGWVGWIHTGCQLQAFGIGRGIGEVAARIVSLPSYTSRFLVFSFA</sequence>
<protein>
    <submittedName>
        <fullName evidence="2">Uncharacterized protein</fullName>
    </submittedName>
</protein>
<feature type="region of interest" description="Disordered" evidence="1">
    <location>
        <begin position="35"/>
        <end position="57"/>
    </location>
</feature>
<evidence type="ECO:0000313" key="2">
    <source>
        <dbReference type="EMBL" id="KAL2612074.1"/>
    </source>
</evidence>
<comment type="caution">
    <text evidence="2">The sequence shown here is derived from an EMBL/GenBank/DDBJ whole genome shotgun (WGS) entry which is preliminary data.</text>
</comment>
<dbReference type="Proteomes" id="UP001605036">
    <property type="component" value="Unassembled WGS sequence"/>
</dbReference>
<feature type="compositionally biased region" description="Polar residues" evidence="1">
    <location>
        <begin position="35"/>
        <end position="50"/>
    </location>
</feature>
<dbReference type="EMBL" id="JBHFFA010000007">
    <property type="protein sequence ID" value="KAL2612074.1"/>
    <property type="molecule type" value="Genomic_DNA"/>
</dbReference>
<accession>A0ABD1XTG5</accession>
<gene>
    <name evidence="2" type="ORF">R1flu_023766</name>
</gene>
<proteinExistence type="predicted"/>
<evidence type="ECO:0000256" key="1">
    <source>
        <dbReference type="SAM" id="MobiDB-lite"/>
    </source>
</evidence>
<organism evidence="2 3">
    <name type="scientific">Riccia fluitans</name>
    <dbReference type="NCBI Taxonomy" id="41844"/>
    <lineage>
        <taxon>Eukaryota</taxon>
        <taxon>Viridiplantae</taxon>
        <taxon>Streptophyta</taxon>
        <taxon>Embryophyta</taxon>
        <taxon>Marchantiophyta</taxon>
        <taxon>Marchantiopsida</taxon>
        <taxon>Marchantiidae</taxon>
        <taxon>Marchantiales</taxon>
        <taxon>Ricciaceae</taxon>
        <taxon>Riccia</taxon>
    </lineage>
</organism>
<reference evidence="2 3" key="1">
    <citation type="submission" date="2024-09" db="EMBL/GenBank/DDBJ databases">
        <title>Chromosome-scale assembly of Riccia fluitans.</title>
        <authorList>
            <person name="Paukszto L."/>
            <person name="Sawicki J."/>
            <person name="Karawczyk K."/>
            <person name="Piernik-Szablinska J."/>
            <person name="Szczecinska M."/>
            <person name="Mazdziarz M."/>
        </authorList>
    </citation>
    <scope>NUCLEOTIDE SEQUENCE [LARGE SCALE GENOMIC DNA]</scope>
    <source>
        <strain evidence="2">Rf_01</strain>
        <tissue evidence="2">Aerial parts of the thallus</tissue>
    </source>
</reference>
<keyword evidence="3" id="KW-1185">Reference proteome</keyword>
<name>A0ABD1XTG5_9MARC</name>